<feature type="region of interest" description="Disordered" evidence="1">
    <location>
        <begin position="174"/>
        <end position="197"/>
    </location>
</feature>
<evidence type="ECO:0000256" key="2">
    <source>
        <dbReference type="SAM" id="SignalP"/>
    </source>
</evidence>
<accession>A0A2X0IGY1</accession>
<keyword evidence="2" id="KW-0732">Signal</keyword>
<dbReference type="OrthoDB" id="4139637at2"/>
<organism evidence="3 4">
    <name type="scientific">Streptacidiphilus pinicola</name>
    <dbReference type="NCBI Taxonomy" id="2219663"/>
    <lineage>
        <taxon>Bacteria</taxon>
        <taxon>Bacillati</taxon>
        <taxon>Actinomycetota</taxon>
        <taxon>Actinomycetes</taxon>
        <taxon>Kitasatosporales</taxon>
        <taxon>Streptomycetaceae</taxon>
        <taxon>Streptacidiphilus</taxon>
    </lineage>
</organism>
<evidence type="ECO:0000313" key="4">
    <source>
        <dbReference type="Proteomes" id="UP000248889"/>
    </source>
</evidence>
<dbReference type="RefSeq" id="WP_111502851.1">
    <property type="nucleotide sequence ID" value="NZ_QKYN01000077.1"/>
</dbReference>
<proteinExistence type="predicted"/>
<dbReference type="EMBL" id="QKYN01000077">
    <property type="protein sequence ID" value="RAG83807.1"/>
    <property type="molecule type" value="Genomic_DNA"/>
</dbReference>
<evidence type="ECO:0000256" key="1">
    <source>
        <dbReference type="SAM" id="MobiDB-lite"/>
    </source>
</evidence>
<feature type="chain" id="PRO_5016170475" evidence="2">
    <location>
        <begin position="27"/>
        <end position="197"/>
    </location>
</feature>
<protein>
    <submittedName>
        <fullName evidence="3">Uncharacterized protein</fullName>
    </submittedName>
</protein>
<gene>
    <name evidence="3" type="ORF">DN069_20425</name>
</gene>
<feature type="signal peptide" evidence="2">
    <location>
        <begin position="1"/>
        <end position="26"/>
    </location>
</feature>
<name>A0A2X0IGY1_9ACTN</name>
<keyword evidence="4" id="KW-1185">Reference proteome</keyword>
<evidence type="ECO:0000313" key="3">
    <source>
        <dbReference type="EMBL" id="RAG83807.1"/>
    </source>
</evidence>
<dbReference type="Proteomes" id="UP000248889">
    <property type="component" value="Unassembled WGS sequence"/>
</dbReference>
<reference evidence="3 4" key="1">
    <citation type="submission" date="2018-06" db="EMBL/GenBank/DDBJ databases">
        <title>Streptacidiphilus pinicola sp. nov., isolated from pine grove soil.</title>
        <authorList>
            <person name="Roh S.G."/>
            <person name="Park S."/>
            <person name="Kim M.-K."/>
            <person name="Yun B.-R."/>
            <person name="Park J."/>
            <person name="Kim M.J."/>
            <person name="Kim Y.S."/>
            <person name="Kim S.B."/>
        </authorList>
    </citation>
    <scope>NUCLEOTIDE SEQUENCE [LARGE SCALE GENOMIC DNA]</scope>
    <source>
        <strain evidence="3 4">MMS16-CNU450</strain>
    </source>
</reference>
<dbReference type="AlphaFoldDB" id="A0A2X0IGY1"/>
<sequence>MRRGKLILAAAIGLCLGGSIVTPATAAETTAEQATVSSISVQAGDSSLDITLDKPVTPTTAASLQSQLQAELGPDAPKVQPQKIDPGPTYPVVHCSAPDNTFSDRNGTFHTRYNCKYNNVNWGYKVALPLQAIAAGPMNEAGMRWYKGTGHYLGANAPPHRRRLLPPARYPGRHGQWRPAELVGHTDLPGRGGREPR</sequence>
<comment type="caution">
    <text evidence="3">The sequence shown here is derived from an EMBL/GenBank/DDBJ whole genome shotgun (WGS) entry which is preliminary data.</text>
</comment>